<organism evidence="2 3">
    <name type="scientific">Roseococcus suduntuyensis</name>
    <dbReference type="NCBI Taxonomy" id="455361"/>
    <lineage>
        <taxon>Bacteria</taxon>
        <taxon>Pseudomonadati</taxon>
        <taxon>Pseudomonadota</taxon>
        <taxon>Alphaproteobacteria</taxon>
        <taxon>Acetobacterales</taxon>
        <taxon>Roseomonadaceae</taxon>
        <taxon>Roseococcus</taxon>
    </lineage>
</organism>
<protein>
    <submittedName>
        <fullName evidence="2">Uncharacterized protein</fullName>
    </submittedName>
</protein>
<dbReference type="Proteomes" id="UP000553193">
    <property type="component" value="Unassembled WGS sequence"/>
</dbReference>
<keyword evidence="1" id="KW-0472">Membrane</keyword>
<reference evidence="2 3" key="1">
    <citation type="submission" date="2020-08" db="EMBL/GenBank/DDBJ databases">
        <title>Genomic Encyclopedia of Type Strains, Phase IV (KMG-IV): sequencing the most valuable type-strain genomes for metagenomic binning, comparative biology and taxonomic classification.</title>
        <authorList>
            <person name="Goeker M."/>
        </authorList>
    </citation>
    <scope>NUCLEOTIDE SEQUENCE [LARGE SCALE GENOMIC DNA]</scope>
    <source>
        <strain evidence="2 3">DSM 19979</strain>
    </source>
</reference>
<name>A0A840A7V8_9PROT</name>
<dbReference type="RefSeq" id="WP_260170359.1">
    <property type="nucleotide sequence ID" value="NZ_JACIDJ010000001.1"/>
</dbReference>
<keyword evidence="3" id="KW-1185">Reference proteome</keyword>
<dbReference type="AlphaFoldDB" id="A0A840A7V8"/>
<accession>A0A840A7V8</accession>
<keyword evidence="1" id="KW-0812">Transmembrane</keyword>
<proteinExistence type="predicted"/>
<keyword evidence="1" id="KW-1133">Transmembrane helix</keyword>
<evidence type="ECO:0000256" key="1">
    <source>
        <dbReference type="SAM" id="Phobius"/>
    </source>
</evidence>
<feature type="transmembrane region" description="Helical" evidence="1">
    <location>
        <begin position="20"/>
        <end position="41"/>
    </location>
</feature>
<evidence type="ECO:0000313" key="3">
    <source>
        <dbReference type="Proteomes" id="UP000553193"/>
    </source>
</evidence>
<evidence type="ECO:0000313" key="2">
    <source>
        <dbReference type="EMBL" id="MBB3896972.1"/>
    </source>
</evidence>
<dbReference type="EMBL" id="JACIDJ010000001">
    <property type="protein sequence ID" value="MBB3896972.1"/>
    <property type="molecule type" value="Genomic_DNA"/>
</dbReference>
<gene>
    <name evidence="2" type="ORF">GGQ83_000398</name>
</gene>
<sequence>MSPRTARRVHAIGEALRNLASGALLAGGFIALLWLAELVTIR</sequence>
<comment type="caution">
    <text evidence="2">The sequence shown here is derived from an EMBL/GenBank/DDBJ whole genome shotgun (WGS) entry which is preliminary data.</text>
</comment>